<dbReference type="GO" id="GO:0005829">
    <property type="term" value="C:cytosol"/>
    <property type="evidence" value="ECO:0007669"/>
    <property type="project" value="TreeGrafter"/>
</dbReference>
<dbReference type="InterPro" id="IPR029063">
    <property type="entry name" value="SAM-dependent_MTases_sf"/>
</dbReference>
<gene>
    <name evidence="2" type="ORF">SAMN05421741_11451</name>
</gene>
<keyword evidence="1" id="KW-0745">Spermidine biosynthesis</keyword>
<dbReference type="Gene3D" id="3.40.50.150">
    <property type="entry name" value="Vaccinia Virus protein VP39"/>
    <property type="match status" value="1"/>
</dbReference>
<dbReference type="PANTHER" id="PTHR11558:SF11">
    <property type="entry name" value="SPERMIDINE SYNTHASE"/>
    <property type="match status" value="1"/>
</dbReference>
<name>A0A1I5D2Z1_9FLAO</name>
<dbReference type="GO" id="GO:0008295">
    <property type="term" value="P:spermidine biosynthetic process"/>
    <property type="evidence" value="ECO:0007669"/>
    <property type="project" value="UniProtKB-KW"/>
</dbReference>
<dbReference type="SUPFAM" id="SSF53335">
    <property type="entry name" value="S-adenosyl-L-methionine-dependent methyltransferases"/>
    <property type="match status" value="1"/>
</dbReference>
<evidence type="ECO:0000313" key="2">
    <source>
        <dbReference type="EMBL" id="SFN93585.1"/>
    </source>
</evidence>
<dbReference type="RefSeq" id="WP_091523837.1">
    <property type="nucleotide sequence ID" value="NZ_FOVI01000014.1"/>
</dbReference>
<proteinExistence type="predicted"/>
<evidence type="ECO:0000313" key="3">
    <source>
        <dbReference type="Proteomes" id="UP000199036"/>
    </source>
</evidence>
<dbReference type="Proteomes" id="UP000199036">
    <property type="component" value="Unassembled WGS sequence"/>
</dbReference>
<accession>A0A1I5D2Z1</accession>
<sequence length="222" mass="25718">MSILKKYFSYLNVIPERTYQSTYNGVLEINWLNGKKILDTTNTNYSYGNLGKVLQKGLRSVTTDFRNEETLILILGLGGGDVVKQLRTNFKSHASITAVEIDPVIIEVAMKEFDIVPNSKFEIVNNDANVFLKYIKERYNLIIVDLFNDVTIPEFVFQTEFIKSVYNVLHFNGSIIFNTFILSDVHKVRNKKFVENLKRYFSVEEFANLYGHNHLIITKKIK</sequence>
<dbReference type="STRING" id="913024.SAMN05421741_11451"/>
<dbReference type="PANTHER" id="PTHR11558">
    <property type="entry name" value="SPERMIDINE/SPERMINE SYNTHASE"/>
    <property type="match status" value="1"/>
</dbReference>
<dbReference type="AlphaFoldDB" id="A0A1I5D2Z1"/>
<dbReference type="GO" id="GO:0004766">
    <property type="term" value="F:spermidine synthase activity"/>
    <property type="evidence" value="ECO:0007669"/>
    <property type="project" value="TreeGrafter"/>
</dbReference>
<dbReference type="NCBIfam" id="NF037959">
    <property type="entry name" value="MFS_SpdSyn"/>
    <property type="match status" value="1"/>
</dbReference>
<dbReference type="InterPro" id="IPR001045">
    <property type="entry name" value="Spermi_synthase"/>
</dbReference>
<reference evidence="3" key="1">
    <citation type="submission" date="2016-10" db="EMBL/GenBank/DDBJ databases">
        <authorList>
            <person name="Varghese N."/>
            <person name="Submissions S."/>
        </authorList>
    </citation>
    <scope>NUCLEOTIDE SEQUENCE [LARGE SCALE GENOMIC DNA]</scope>
    <source>
        <strain evidence="3">DS-12</strain>
    </source>
</reference>
<protein>
    <submittedName>
        <fullName evidence="2">Spermine/spermidine synthase</fullName>
    </submittedName>
</protein>
<dbReference type="CDD" id="cd02440">
    <property type="entry name" value="AdoMet_MTases"/>
    <property type="match status" value="1"/>
</dbReference>
<organism evidence="2 3">
    <name type="scientific">Paenimyroides ummariense</name>
    <dbReference type="NCBI Taxonomy" id="913024"/>
    <lineage>
        <taxon>Bacteria</taxon>
        <taxon>Pseudomonadati</taxon>
        <taxon>Bacteroidota</taxon>
        <taxon>Flavobacteriia</taxon>
        <taxon>Flavobacteriales</taxon>
        <taxon>Flavobacteriaceae</taxon>
        <taxon>Paenimyroides</taxon>
    </lineage>
</organism>
<keyword evidence="3" id="KW-1185">Reference proteome</keyword>
<dbReference type="EMBL" id="FOVI01000014">
    <property type="protein sequence ID" value="SFN93585.1"/>
    <property type="molecule type" value="Genomic_DNA"/>
</dbReference>
<dbReference type="OrthoDB" id="650847at2"/>
<evidence type="ECO:0000256" key="1">
    <source>
        <dbReference type="ARBA" id="ARBA00023066"/>
    </source>
</evidence>
<dbReference type="Pfam" id="PF01564">
    <property type="entry name" value="Spermine_synth"/>
    <property type="match status" value="1"/>
</dbReference>